<proteinExistence type="predicted"/>
<evidence type="ECO:0000313" key="1">
    <source>
        <dbReference type="EMBL" id="KAK1143895.1"/>
    </source>
</evidence>
<dbReference type="Proteomes" id="UP001177260">
    <property type="component" value="Unassembled WGS sequence"/>
</dbReference>
<accession>A0ACC3B0Z4</accession>
<evidence type="ECO:0000313" key="2">
    <source>
        <dbReference type="Proteomes" id="UP001177260"/>
    </source>
</evidence>
<gene>
    <name evidence="1" type="ORF">N8T08_006010</name>
</gene>
<name>A0ACC3B0Z4_9EURO</name>
<organism evidence="1 2">
    <name type="scientific">Aspergillus melleus</name>
    <dbReference type="NCBI Taxonomy" id="138277"/>
    <lineage>
        <taxon>Eukaryota</taxon>
        <taxon>Fungi</taxon>
        <taxon>Dikarya</taxon>
        <taxon>Ascomycota</taxon>
        <taxon>Pezizomycotina</taxon>
        <taxon>Eurotiomycetes</taxon>
        <taxon>Eurotiomycetidae</taxon>
        <taxon>Eurotiales</taxon>
        <taxon>Aspergillaceae</taxon>
        <taxon>Aspergillus</taxon>
        <taxon>Aspergillus subgen. Circumdati</taxon>
    </lineage>
</organism>
<protein>
    <submittedName>
        <fullName evidence="1">Uncharacterized protein</fullName>
    </submittedName>
</protein>
<keyword evidence="2" id="KW-1185">Reference proteome</keyword>
<dbReference type="EMBL" id="JAOPJF010000035">
    <property type="protein sequence ID" value="KAK1143895.1"/>
    <property type="molecule type" value="Genomic_DNA"/>
</dbReference>
<reference evidence="1 2" key="1">
    <citation type="journal article" date="2023" name="ACS Omega">
        <title>Identification of the Neoaspergillic Acid Biosynthesis Gene Cluster by Establishing an In Vitro CRISPR-Ribonucleoprotein Genetic System in Aspergillus melleus.</title>
        <authorList>
            <person name="Yuan B."/>
            <person name="Grau M.F."/>
            <person name="Murata R.M."/>
            <person name="Torok T."/>
            <person name="Venkateswaran K."/>
            <person name="Stajich J.E."/>
            <person name="Wang C.C.C."/>
        </authorList>
    </citation>
    <scope>NUCLEOTIDE SEQUENCE [LARGE SCALE GENOMIC DNA]</scope>
    <source>
        <strain evidence="1 2">IMV 1140</strain>
    </source>
</reference>
<sequence>MGSITQNSILSDETLQSHLSLLDPAPIGQESTESSLAPLVTSCAFLQNHPDETPSITQFGLLAGVHSDIPNRLATIPANDCRLFFNVSPPSSTFICGSQGSGKSHTLSCMLENCLIPSMAGHLPSPLTGVVFHYDTFIGDSMGSPCEAAFLSTHPQIDVRVLCAPSNIHTIRGVYSRFNISVEPLRIDQESLNTKRMLELMAVGQDDGSMPLYMHTVKRILRDMRIIQQESRAGFDYQAFKQSLLSSNLIPSQLDPLSQRLETLESFMPSSQSANTGKKGKKAHQRGSDWTPKARQLTIVDLSCPCISPDTACSLFNICLGLFLEQEATVGRVVALDEAHKYMNNSIEARGFTDTLLSAVRLQRHLGVRMIISTQEPTISTSLLNLCSVTIVHRFTSPEWLRALQKHLAGAAQGPSTAQAALKADGISAKTPSLFNEIVSLSVGEALVFAPSAIIGATVQDHGRLDFTRLGHETAQPGFSIPGHITDLRDIPSAAHLNAIVPQTMTVNLIVGIITIRSPQRIVTRQWKRELDLIEVVVGDHTRSGFGVTLSHESRRRRRERTGAEPGDTATTGHRSLAHGGTKFIPGTGEQRPRIRYLTFAFLPNKAINNTVPIREIRYTLRTTWGFQPSRA</sequence>
<comment type="caution">
    <text evidence="1">The sequence shown here is derived from an EMBL/GenBank/DDBJ whole genome shotgun (WGS) entry which is preliminary data.</text>
</comment>